<feature type="transmembrane region" description="Helical" evidence="2">
    <location>
        <begin position="74"/>
        <end position="93"/>
    </location>
</feature>
<evidence type="ECO:0000259" key="3">
    <source>
        <dbReference type="Pfam" id="PF11203"/>
    </source>
</evidence>
<proteinExistence type="predicted"/>
<sequence>MVSASPSMTTRPPRSGGNGYPPDAQTAEQRPRTTQGQWFKPRREPGRLGVVSVVRLLALEVVLGTVFFVVLQELWAMLLGGTLGLLAVVAMFGRSNGRWWSESLGLWLRYKLRAGRSGSQAGDPRVAALCELTPELVIEDIDDSGDGELGMGSDGAGWFAVLEIALTEDGPMPPVPLAPLAAIADEAEQAGVVIQVVSHRTAARDNAMWVAVRLDANAVAQSVIDQPSSQVDVPVVLAELTHRVERLLHKHDLRARPLRADELTDALVRSCDLLPNQLTQVREDWDCWHSTRLAHGCYWLRTWPDPERNVRLFATLLELPAALISISFLIEPSFHGTTLRCLVRLAAARDHYQALCANAERIVGWTGAQLTRLDGQHAPAVYASAPSGGGAR</sequence>
<feature type="region of interest" description="Disordered" evidence="1">
    <location>
        <begin position="1"/>
        <end position="41"/>
    </location>
</feature>
<dbReference type="Proteomes" id="UP000545493">
    <property type="component" value="Unassembled WGS sequence"/>
</dbReference>
<evidence type="ECO:0000256" key="1">
    <source>
        <dbReference type="SAM" id="MobiDB-lite"/>
    </source>
</evidence>
<evidence type="ECO:0000313" key="5">
    <source>
        <dbReference type="Proteomes" id="UP000545493"/>
    </source>
</evidence>
<protein>
    <submittedName>
        <fullName evidence="4">Type VII secretion protein EccE</fullName>
    </submittedName>
</protein>
<accession>A0A7X5UVB4</accession>
<keyword evidence="5" id="KW-1185">Reference proteome</keyword>
<evidence type="ECO:0000256" key="2">
    <source>
        <dbReference type="SAM" id="Phobius"/>
    </source>
</evidence>
<dbReference type="AlphaFoldDB" id="A0A7X5UVB4"/>
<keyword evidence="2" id="KW-0812">Transmembrane</keyword>
<keyword evidence="2" id="KW-1133">Transmembrane helix</keyword>
<evidence type="ECO:0000313" key="4">
    <source>
        <dbReference type="EMBL" id="NIJ14467.1"/>
    </source>
</evidence>
<dbReference type="EMBL" id="JAAOYM010000002">
    <property type="protein sequence ID" value="NIJ14467.1"/>
    <property type="molecule type" value="Genomic_DNA"/>
</dbReference>
<comment type="caution">
    <text evidence="4">The sequence shown here is derived from an EMBL/GenBank/DDBJ whole genome shotgun (WGS) entry which is preliminary data.</text>
</comment>
<feature type="transmembrane region" description="Helical" evidence="2">
    <location>
        <begin position="48"/>
        <end position="68"/>
    </location>
</feature>
<keyword evidence="2" id="KW-0472">Membrane</keyword>
<feature type="compositionally biased region" description="Polar residues" evidence="1">
    <location>
        <begin position="1"/>
        <end position="12"/>
    </location>
</feature>
<gene>
    <name evidence="4" type="ORF">FHU38_004868</name>
</gene>
<feature type="compositionally biased region" description="Polar residues" evidence="1">
    <location>
        <begin position="26"/>
        <end position="37"/>
    </location>
</feature>
<feature type="domain" description="Type VII secretion system protein EccE" evidence="3">
    <location>
        <begin position="203"/>
        <end position="300"/>
    </location>
</feature>
<dbReference type="InterPro" id="IPR050051">
    <property type="entry name" value="EccE_dom"/>
</dbReference>
<reference evidence="4 5" key="1">
    <citation type="submission" date="2020-03" db="EMBL/GenBank/DDBJ databases">
        <title>Sequencing the genomes of 1000 actinobacteria strains.</title>
        <authorList>
            <person name="Klenk H.-P."/>
        </authorList>
    </citation>
    <scope>NUCLEOTIDE SEQUENCE [LARGE SCALE GENOMIC DNA]</scope>
    <source>
        <strain evidence="4 5">DSM 45685</strain>
    </source>
</reference>
<dbReference type="Pfam" id="PF11203">
    <property type="entry name" value="EccE"/>
    <property type="match status" value="1"/>
</dbReference>
<name>A0A7X5UVB4_9PSEU</name>
<organism evidence="4 5">
    <name type="scientific">Saccharomonospora amisosensis</name>
    <dbReference type="NCBI Taxonomy" id="1128677"/>
    <lineage>
        <taxon>Bacteria</taxon>
        <taxon>Bacillati</taxon>
        <taxon>Actinomycetota</taxon>
        <taxon>Actinomycetes</taxon>
        <taxon>Pseudonocardiales</taxon>
        <taxon>Pseudonocardiaceae</taxon>
        <taxon>Saccharomonospora</taxon>
    </lineage>
</organism>